<dbReference type="SMART" id="SM00852">
    <property type="entry name" value="MoCF_biosynth"/>
    <property type="match status" value="1"/>
</dbReference>
<dbReference type="PANTHER" id="PTHR13939:SF0">
    <property type="entry name" value="NMN AMIDOHYDROLASE-LIKE PROTEIN YFAY"/>
    <property type="match status" value="1"/>
</dbReference>
<dbReference type="InterPro" id="IPR036425">
    <property type="entry name" value="MoaB/Mog-like_dom_sf"/>
</dbReference>
<protein>
    <recommendedName>
        <fullName evidence="1">MoaB/Mog domain-containing protein</fullName>
    </recommendedName>
</protein>
<dbReference type="AlphaFoldDB" id="A0A5B8RF04"/>
<dbReference type="InterPro" id="IPR001453">
    <property type="entry name" value="MoaB/Mog_dom"/>
</dbReference>
<evidence type="ECO:0000259" key="1">
    <source>
        <dbReference type="SMART" id="SM00852"/>
    </source>
</evidence>
<dbReference type="EMBL" id="MN079298">
    <property type="protein sequence ID" value="QEA07619.1"/>
    <property type="molecule type" value="Genomic_DNA"/>
</dbReference>
<accession>A0A5B8RF04</accession>
<dbReference type="Pfam" id="PF00994">
    <property type="entry name" value="MoCF_biosynth"/>
    <property type="match status" value="1"/>
</dbReference>
<name>A0A5B8RF04_9ZZZZ</name>
<proteinExistence type="predicted"/>
<gene>
    <name evidence="2" type="ORF">KBTEX_03978</name>
</gene>
<dbReference type="CDD" id="cd00885">
    <property type="entry name" value="cinA"/>
    <property type="match status" value="1"/>
</dbReference>
<reference evidence="2" key="1">
    <citation type="submission" date="2019-06" db="EMBL/GenBank/DDBJ databases">
        <authorList>
            <person name="Murdoch R.W."/>
            <person name="Fathepure B."/>
        </authorList>
    </citation>
    <scope>NUCLEOTIDE SEQUENCE</scope>
</reference>
<organism evidence="2">
    <name type="scientific">uncultured organism</name>
    <dbReference type="NCBI Taxonomy" id="155900"/>
    <lineage>
        <taxon>unclassified sequences</taxon>
        <taxon>environmental samples</taxon>
    </lineage>
</organism>
<dbReference type="InterPro" id="IPR050101">
    <property type="entry name" value="CinA"/>
</dbReference>
<dbReference type="Gene3D" id="3.40.980.10">
    <property type="entry name" value="MoaB/Mog-like domain"/>
    <property type="match status" value="1"/>
</dbReference>
<dbReference type="SUPFAM" id="SSF53218">
    <property type="entry name" value="Molybdenum cofactor biosynthesis proteins"/>
    <property type="match status" value="1"/>
</dbReference>
<evidence type="ECO:0000313" key="2">
    <source>
        <dbReference type="EMBL" id="QEA07619.1"/>
    </source>
</evidence>
<feature type="domain" description="MoaB/Mog" evidence="1">
    <location>
        <begin position="7"/>
        <end position="168"/>
    </location>
</feature>
<sequence>MSARRFGLIVIGDELLSGKRRDKHFPKLVELLGARGLELEWVRFISDDAALIEQTLRETLAGGDIVFSCGGIGATPDDRTRACAAAALGVPLERHPDGVAELEARFGGPVTPDQRLRLVEFPQGAAIIPNPVNRVPGFSIREHYFVPGFPNMAWPMIEWVLDHHYAHLHAPGSRTEQAISVDGARESDVIPLMERFVSAHPDLKLSCLPSTEPQGYRLELGLRGPTEAVTPGMEELRAEVERLGFPWTPVEIVPEQ</sequence>
<dbReference type="PANTHER" id="PTHR13939">
    <property type="entry name" value="NICOTINAMIDE-NUCLEOTIDE AMIDOHYDROLASE PNCC"/>
    <property type="match status" value="1"/>
</dbReference>